<evidence type="ECO:0000313" key="4">
    <source>
        <dbReference type="Proteomes" id="UP000004830"/>
    </source>
</evidence>
<dbReference type="Gene3D" id="1.20.5.340">
    <property type="match status" value="1"/>
</dbReference>
<evidence type="ECO:0000313" key="3">
    <source>
        <dbReference type="EMBL" id="EGX70598.1"/>
    </source>
</evidence>
<accession>G1WIX1</accession>
<organism evidence="3 4">
    <name type="scientific">Collinsella tanakaei YIT 12063</name>
    <dbReference type="NCBI Taxonomy" id="742742"/>
    <lineage>
        <taxon>Bacteria</taxon>
        <taxon>Bacillati</taxon>
        <taxon>Actinomycetota</taxon>
        <taxon>Coriobacteriia</taxon>
        <taxon>Coriobacteriales</taxon>
        <taxon>Coriobacteriaceae</taxon>
        <taxon>Collinsella</taxon>
    </lineage>
</organism>
<dbReference type="Proteomes" id="UP000004830">
    <property type="component" value="Unassembled WGS sequence"/>
</dbReference>
<protein>
    <submittedName>
        <fullName evidence="3">Uncharacterized protein</fullName>
    </submittedName>
</protein>
<dbReference type="GeneID" id="62759008"/>
<dbReference type="SUPFAM" id="SSF57997">
    <property type="entry name" value="Tropomyosin"/>
    <property type="match status" value="1"/>
</dbReference>
<gene>
    <name evidence="3" type="ORF">HMPREF9452_01284</name>
</gene>
<keyword evidence="1" id="KW-0175">Coiled coil</keyword>
<comment type="caution">
    <text evidence="3">The sequence shown here is derived from an EMBL/GenBank/DDBJ whole genome shotgun (WGS) entry which is preliminary data.</text>
</comment>
<dbReference type="OrthoDB" id="9971757at2"/>
<keyword evidence="4" id="KW-1185">Reference proteome</keyword>
<proteinExistence type="predicted"/>
<dbReference type="AlphaFoldDB" id="G1WIX1"/>
<dbReference type="RefSeq" id="WP_009141319.1">
    <property type="nucleotide sequence ID" value="NZ_JH126469.1"/>
</dbReference>
<reference evidence="3 4" key="1">
    <citation type="submission" date="2011-06" db="EMBL/GenBank/DDBJ databases">
        <title>The Genome Sequence of Collinsella tanakaei YIT 12063.</title>
        <authorList>
            <consortium name="The Broad Institute Genome Sequencing Platform"/>
            <person name="Earl A."/>
            <person name="Ward D."/>
            <person name="Feldgarden M."/>
            <person name="Gevers D."/>
            <person name="Morotomi M."/>
            <person name="Young S.K."/>
            <person name="Zeng Q."/>
            <person name="Gargeya S."/>
            <person name="Fitzgerald M."/>
            <person name="Haas B."/>
            <person name="Abouelleil A."/>
            <person name="Alvarado L."/>
            <person name="Arachchi H.M."/>
            <person name="Berlin A."/>
            <person name="Brown A."/>
            <person name="Chapman S.B."/>
            <person name="Chen Z."/>
            <person name="Dunbar C."/>
            <person name="Freedman E."/>
            <person name="Gearin G."/>
            <person name="Gellesch M."/>
            <person name="Goldberg J."/>
            <person name="Griggs A."/>
            <person name="Gujja S."/>
            <person name="Heiman D."/>
            <person name="Howarth C."/>
            <person name="Larson L."/>
            <person name="Lui A."/>
            <person name="MacDonald P.J.P."/>
            <person name="Mehta T."/>
            <person name="Montmayeur A."/>
            <person name="Murphy C."/>
            <person name="Neiman D."/>
            <person name="Pearson M."/>
            <person name="Priest M."/>
            <person name="Roberts A."/>
            <person name="Saif S."/>
            <person name="Shea T."/>
            <person name="Shenoy N."/>
            <person name="Sisk P."/>
            <person name="Stolte C."/>
            <person name="Sykes S."/>
            <person name="Wortman J."/>
            <person name="Nusbaum C."/>
            <person name="Birren B."/>
        </authorList>
    </citation>
    <scope>NUCLEOTIDE SEQUENCE [LARGE SCALE GENOMIC DNA]</scope>
    <source>
        <strain evidence="3 4">YIT 12063</strain>
    </source>
</reference>
<keyword evidence="2" id="KW-0812">Transmembrane</keyword>
<dbReference type="HOGENOM" id="CLU_2218578_0_0_11"/>
<evidence type="ECO:0000256" key="1">
    <source>
        <dbReference type="SAM" id="Coils"/>
    </source>
</evidence>
<evidence type="ECO:0000256" key="2">
    <source>
        <dbReference type="SAM" id="Phobius"/>
    </source>
</evidence>
<name>G1WIX1_9ACTN</name>
<feature type="transmembrane region" description="Helical" evidence="2">
    <location>
        <begin position="84"/>
        <end position="102"/>
    </location>
</feature>
<sequence length="106" mass="11912">MDSQPPEVQVKMIERRVETLETRVTTHGTEIDNLQEKLVRTEERDKHRDEQLSSLGSKIDRMDGKIDLISIQPAKDSAEKWDKAVWIVISGVIAAVLGYVLGNVGV</sequence>
<keyword evidence="2" id="KW-1133">Transmembrane helix</keyword>
<keyword evidence="2" id="KW-0472">Membrane</keyword>
<dbReference type="STRING" id="742742.HMPREF9452_01284"/>
<dbReference type="EMBL" id="ADLS01000017">
    <property type="protein sequence ID" value="EGX70598.1"/>
    <property type="molecule type" value="Genomic_DNA"/>
</dbReference>
<dbReference type="PATRIC" id="fig|742742.3.peg.1255"/>
<feature type="coiled-coil region" evidence="1">
    <location>
        <begin position="17"/>
        <end position="44"/>
    </location>
</feature>